<gene>
    <name evidence="3" type="ORF">IAB26_12345</name>
</gene>
<name>A0A9D1D305_9FIRM</name>
<dbReference type="AlphaFoldDB" id="A0A9D1D305"/>
<reference evidence="3" key="1">
    <citation type="submission" date="2020-10" db="EMBL/GenBank/DDBJ databases">
        <authorList>
            <person name="Gilroy R."/>
        </authorList>
    </citation>
    <scope>NUCLEOTIDE SEQUENCE</scope>
    <source>
        <strain evidence="3">ChiSjej3B21-11622</strain>
    </source>
</reference>
<feature type="compositionally biased region" description="Low complexity" evidence="1">
    <location>
        <begin position="436"/>
        <end position="457"/>
    </location>
</feature>
<feature type="compositionally biased region" description="Low complexity" evidence="1">
    <location>
        <begin position="323"/>
        <end position="339"/>
    </location>
</feature>
<sequence length="644" mass="68789">MKKKMLAGAGILSLCLAMGMSVAVMADSRRVVTLGADLSEQQQQMVLNYFGVTKDEVEILTINNQDEREHLSAYVPLEQIGTRTYSCAYVSPTTSGGIQVKTANLDWVTCNMIATTLSTSGVVNCDVVAASPIKVSGTGALTGIIMAYEEASGEQLDPEKKEIATQELVVTSNLANTVGQKEATAVVNQAKTQVIADNITNIEQIQNVVNEVADDQQVTIDDEQMSQILDLLDKIAQEDYNYEDMADTLQRVEENVSDLNDKVDSLTASDNEESQQAAENAAQQAESEALASDSILNNTDESALGEGVQEGSTLEPETDPVETEAPSTESESSMWEESTGNFNSDGQPTSETPSSEQSTEVTVPETQAGTETPATEAPAQTEAPASENATEVPASETTVETEAPASESATEVPASETTVETEAPVSETGTETPVSETQAVTEAPVTETTAETEAPGYTEEDLASEEDKTVYKEENWYFNKVLGIQEDDAVKQDPDYAEYDELQVTTLPVAAETAQALKDKINTFILETMVKDTATEELSAEDTAAYGNAEIKAICDYLNTLIVEDSEGLLTDVPVETRQAVVDEAADGLKRAYNLPTETSAETEALTSETAATETTGTEAAQTETVSQTDSVFGEATTETFNAQ</sequence>
<feature type="compositionally biased region" description="Polar residues" evidence="1">
    <location>
        <begin position="626"/>
        <end position="644"/>
    </location>
</feature>
<comment type="caution">
    <text evidence="3">The sequence shown here is derived from an EMBL/GenBank/DDBJ whole genome shotgun (WGS) entry which is preliminary data.</text>
</comment>
<dbReference type="Proteomes" id="UP000886886">
    <property type="component" value="Unassembled WGS sequence"/>
</dbReference>
<evidence type="ECO:0000256" key="2">
    <source>
        <dbReference type="SAM" id="SignalP"/>
    </source>
</evidence>
<dbReference type="InterPro" id="IPR009343">
    <property type="entry name" value="DUF1002"/>
</dbReference>
<feature type="region of interest" description="Disordered" evidence="1">
    <location>
        <begin position="303"/>
        <end position="468"/>
    </location>
</feature>
<feature type="compositionally biased region" description="Low complexity" evidence="1">
    <location>
        <begin position="599"/>
        <end position="625"/>
    </location>
</feature>
<protein>
    <submittedName>
        <fullName evidence="3">DUF1002 domain-containing protein</fullName>
    </submittedName>
</protein>
<accession>A0A9D1D305</accession>
<organism evidence="3 4">
    <name type="scientific">Candidatus Limivivens merdigallinarum</name>
    <dbReference type="NCBI Taxonomy" id="2840859"/>
    <lineage>
        <taxon>Bacteria</taxon>
        <taxon>Bacillati</taxon>
        <taxon>Bacillota</taxon>
        <taxon>Clostridia</taxon>
        <taxon>Lachnospirales</taxon>
        <taxon>Lachnospiraceae</taxon>
        <taxon>Lachnospiraceae incertae sedis</taxon>
        <taxon>Candidatus Limivivens</taxon>
    </lineage>
</organism>
<keyword evidence="2" id="KW-0732">Signal</keyword>
<dbReference type="EMBL" id="DVFT01000182">
    <property type="protein sequence ID" value="HIQ97339.1"/>
    <property type="molecule type" value="Genomic_DNA"/>
</dbReference>
<evidence type="ECO:0000313" key="4">
    <source>
        <dbReference type="Proteomes" id="UP000886886"/>
    </source>
</evidence>
<feature type="region of interest" description="Disordered" evidence="1">
    <location>
        <begin position="599"/>
        <end position="644"/>
    </location>
</feature>
<feature type="signal peptide" evidence="2">
    <location>
        <begin position="1"/>
        <end position="26"/>
    </location>
</feature>
<feature type="compositionally biased region" description="Low complexity" evidence="1">
    <location>
        <begin position="347"/>
        <end position="418"/>
    </location>
</feature>
<evidence type="ECO:0000256" key="1">
    <source>
        <dbReference type="SAM" id="MobiDB-lite"/>
    </source>
</evidence>
<reference evidence="3" key="2">
    <citation type="journal article" date="2021" name="PeerJ">
        <title>Extensive microbial diversity within the chicken gut microbiome revealed by metagenomics and culture.</title>
        <authorList>
            <person name="Gilroy R."/>
            <person name="Ravi A."/>
            <person name="Getino M."/>
            <person name="Pursley I."/>
            <person name="Horton D.L."/>
            <person name="Alikhan N.F."/>
            <person name="Baker D."/>
            <person name="Gharbi K."/>
            <person name="Hall N."/>
            <person name="Watson M."/>
            <person name="Adriaenssens E.M."/>
            <person name="Foster-Nyarko E."/>
            <person name="Jarju S."/>
            <person name="Secka A."/>
            <person name="Antonio M."/>
            <person name="Oren A."/>
            <person name="Chaudhuri R.R."/>
            <person name="La Ragione R."/>
            <person name="Hildebrand F."/>
            <person name="Pallen M.J."/>
        </authorList>
    </citation>
    <scope>NUCLEOTIDE SEQUENCE</scope>
    <source>
        <strain evidence="3">ChiSjej3B21-11622</strain>
    </source>
</reference>
<dbReference type="Pfam" id="PF06207">
    <property type="entry name" value="DUF1002"/>
    <property type="match status" value="1"/>
</dbReference>
<feature type="compositionally biased region" description="Low complexity" evidence="1">
    <location>
        <begin position="274"/>
        <end position="289"/>
    </location>
</feature>
<proteinExistence type="predicted"/>
<evidence type="ECO:0000313" key="3">
    <source>
        <dbReference type="EMBL" id="HIQ97339.1"/>
    </source>
</evidence>
<feature type="chain" id="PRO_5039160135" evidence="2">
    <location>
        <begin position="27"/>
        <end position="644"/>
    </location>
</feature>
<feature type="region of interest" description="Disordered" evidence="1">
    <location>
        <begin position="268"/>
        <end position="291"/>
    </location>
</feature>